<feature type="domain" description="ABC transmembrane type-1" evidence="11">
    <location>
        <begin position="99"/>
        <end position="369"/>
    </location>
</feature>
<dbReference type="InterPro" id="IPR044726">
    <property type="entry name" value="ABCC_6TM_D2"/>
</dbReference>
<comment type="subcellular location">
    <subcellularLocation>
        <location evidence="1">Membrane</location>
        <topology evidence="1">Multi-pass membrane protein</topology>
    </subcellularLocation>
</comment>
<dbReference type="InterPro" id="IPR036640">
    <property type="entry name" value="ABC1_TM_sf"/>
</dbReference>
<dbReference type="Pfam" id="PF00005">
    <property type="entry name" value="ABC_tran"/>
    <property type="match status" value="2"/>
</dbReference>
<dbReference type="InterPro" id="IPR044746">
    <property type="entry name" value="ABCC_6TM_D1"/>
</dbReference>
<dbReference type="CDD" id="cd03244">
    <property type="entry name" value="ABCC_MRP_domain2"/>
    <property type="match status" value="1"/>
</dbReference>
<evidence type="ECO:0000313" key="13">
    <source>
        <dbReference type="Proteomes" id="UP001566132"/>
    </source>
</evidence>
<organism evidence="12 13">
    <name type="scientific">Hypothenemus hampei</name>
    <name type="common">Coffee berry borer</name>
    <dbReference type="NCBI Taxonomy" id="57062"/>
    <lineage>
        <taxon>Eukaryota</taxon>
        <taxon>Metazoa</taxon>
        <taxon>Ecdysozoa</taxon>
        <taxon>Arthropoda</taxon>
        <taxon>Hexapoda</taxon>
        <taxon>Insecta</taxon>
        <taxon>Pterygota</taxon>
        <taxon>Neoptera</taxon>
        <taxon>Endopterygota</taxon>
        <taxon>Coleoptera</taxon>
        <taxon>Polyphaga</taxon>
        <taxon>Cucujiformia</taxon>
        <taxon>Curculionidae</taxon>
        <taxon>Scolytinae</taxon>
        <taxon>Hypothenemus</taxon>
    </lineage>
</organism>
<feature type="transmembrane region" description="Helical" evidence="9">
    <location>
        <begin position="89"/>
        <end position="112"/>
    </location>
</feature>
<feature type="transmembrane region" description="Helical" evidence="9">
    <location>
        <begin position="234"/>
        <end position="252"/>
    </location>
</feature>
<dbReference type="CDD" id="cd03250">
    <property type="entry name" value="ABCC_MRP_domain1"/>
    <property type="match status" value="1"/>
</dbReference>
<dbReference type="FunFam" id="3.40.50.300:FF:000973">
    <property type="entry name" value="Multidrug resistance-associated protein 4"/>
    <property type="match status" value="1"/>
</dbReference>
<evidence type="ECO:0000256" key="5">
    <source>
        <dbReference type="ARBA" id="ARBA00022741"/>
    </source>
</evidence>
<feature type="domain" description="ABC transporter" evidence="10">
    <location>
        <begin position="406"/>
        <end position="627"/>
    </location>
</feature>
<dbReference type="GO" id="GO:0016020">
    <property type="term" value="C:membrane"/>
    <property type="evidence" value="ECO:0007669"/>
    <property type="project" value="UniProtKB-SubCell"/>
</dbReference>
<keyword evidence="4" id="KW-0677">Repeat</keyword>
<feature type="transmembrane region" description="Helical" evidence="9">
    <location>
        <begin position="310"/>
        <end position="338"/>
    </location>
</feature>
<feature type="transmembrane region" description="Helical" evidence="9">
    <location>
        <begin position="833"/>
        <end position="865"/>
    </location>
</feature>
<evidence type="ECO:0000256" key="2">
    <source>
        <dbReference type="ARBA" id="ARBA00022448"/>
    </source>
</evidence>
<keyword evidence="3 9" id="KW-0812">Transmembrane</keyword>
<dbReference type="CDD" id="cd18580">
    <property type="entry name" value="ABC_6TM_ABCC_D2"/>
    <property type="match status" value="1"/>
</dbReference>
<protein>
    <submittedName>
        <fullName evidence="12">Uncharacterized protein</fullName>
    </submittedName>
</protein>
<dbReference type="InterPro" id="IPR027417">
    <property type="entry name" value="P-loop_NTPase"/>
</dbReference>
<dbReference type="AlphaFoldDB" id="A0ABD1F6S2"/>
<evidence type="ECO:0000256" key="4">
    <source>
        <dbReference type="ARBA" id="ARBA00022737"/>
    </source>
</evidence>
<keyword evidence="8 9" id="KW-0472">Membrane</keyword>
<comment type="caution">
    <text evidence="12">The sequence shown here is derived from an EMBL/GenBank/DDBJ whole genome shotgun (WGS) entry which is preliminary data.</text>
</comment>
<dbReference type="PANTHER" id="PTHR24223">
    <property type="entry name" value="ATP-BINDING CASSETTE SUB-FAMILY C"/>
    <property type="match status" value="1"/>
</dbReference>
<dbReference type="SUPFAM" id="SSF90123">
    <property type="entry name" value="ABC transporter transmembrane region"/>
    <property type="match status" value="2"/>
</dbReference>
<feature type="transmembrane region" description="Helical" evidence="9">
    <location>
        <begin position="350"/>
        <end position="371"/>
    </location>
</feature>
<feature type="transmembrane region" description="Helical" evidence="9">
    <location>
        <begin position="934"/>
        <end position="956"/>
    </location>
</feature>
<feature type="transmembrane region" description="Helical" evidence="9">
    <location>
        <begin position="18"/>
        <end position="34"/>
    </location>
</feature>
<dbReference type="PROSITE" id="PS00211">
    <property type="entry name" value="ABC_TRANSPORTER_1"/>
    <property type="match status" value="2"/>
</dbReference>
<dbReference type="InterPro" id="IPR050173">
    <property type="entry name" value="ABC_transporter_C-like"/>
</dbReference>
<evidence type="ECO:0000313" key="12">
    <source>
        <dbReference type="EMBL" id="KAL1513293.1"/>
    </source>
</evidence>
<dbReference type="Gene3D" id="1.20.1560.10">
    <property type="entry name" value="ABC transporter type 1, transmembrane domain"/>
    <property type="match status" value="2"/>
</dbReference>
<reference evidence="12 13" key="1">
    <citation type="submission" date="2024-05" db="EMBL/GenBank/DDBJ databases">
        <title>Genetic variation in Jamaican populations of the coffee berry borer (Hypothenemus hampei).</title>
        <authorList>
            <person name="Errbii M."/>
            <person name="Myrie A."/>
        </authorList>
    </citation>
    <scope>NUCLEOTIDE SEQUENCE [LARGE SCALE GENOMIC DNA]</scope>
    <source>
        <strain evidence="12">JA-Hopewell-2020-01-JO</strain>
        <tissue evidence="12">Whole body</tissue>
    </source>
</reference>
<dbReference type="FunFam" id="1.20.1560.10:FF:000014">
    <property type="entry name" value="Multidrug resistance-associated protein member 4"/>
    <property type="match status" value="1"/>
</dbReference>
<evidence type="ECO:0000256" key="9">
    <source>
        <dbReference type="SAM" id="Phobius"/>
    </source>
</evidence>
<evidence type="ECO:0000256" key="8">
    <source>
        <dbReference type="ARBA" id="ARBA00023136"/>
    </source>
</evidence>
<name>A0ABD1F6S2_HYPHA</name>
<dbReference type="EMBL" id="JBDJPC010000002">
    <property type="protein sequence ID" value="KAL1513293.1"/>
    <property type="molecule type" value="Genomic_DNA"/>
</dbReference>
<dbReference type="InterPro" id="IPR017871">
    <property type="entry name" value="ABC_transporter-like_CS"/>
</dbReference>
<feature type="transmembrane region" description="Helical" evidence="9">
    <location>
        <begin position="132"/>
        <end position="149"/>
    </location>
</feature>
<dbReference type="SUPFAM" id="SSF52540">
    <property type="entry name" value="P-loop containing nucleoside triphosphate hydrolases"/>
    <property type="match status" value="2"/>
</dbReference>
<dbReference type="FunFam" id="1.20.1560.10:FF:000026">
    <property type="entry name" value="Multidrug resistance-associated protein lethal(2)03659"/>
    <property type="match status" value="1"/>
</dbReference>
<dbReference type="CDD" id="cd18579">
    <property type="entry name" value="ABC_6TM_ABCC_D1"/>
    <property type="match status" value="1"/>
</dbReference>
<keyword evidence="13" id="KW-1185">Reference proteome</keyword>
<dbReference type="InterPro" id="IPR003439">
    <property type="entry name" value="ABC_transporter-like_ATP-bd"/>
</dbReference>
<dbReference type="Gene3D" id="3.40.50.300">
    <property type="entry name" value="P-loop containing nucleotide triphosphate hydrolases"/>
    <property type="match status" value="2"/>
</dbReference>
<dbReference type="PROSITE" id="PS50929">
    <property type="entry name" value="ABC_TM1F"/>
    <property type="match status" value="2"/>
</dbReference>
<dbReference type="GO" id="GO:0005524">
    <property type="term" value="F:ATP binding"/>
    <property type="evidence" value="ECO:0007669"/>
    <property type="project" value="UniProtKB-KW"/>
</dbReference>
<evidence type="ECO:0000256" key="3">
    <source>
        <dbReference type="ARBA" id="ARBA00022692"/>
    </source>
</evidence>
<dbReference type="FunFam" id="3.40.50.300:FF:000163">
    <property type="entry name" value="Multidrug resistance-associated protein member 4"/>
    <property type="match status" value="1"/>
</dbReference>
<accession>A0ABD1F6S2</accession>
<dbReference type="PROSITE" id="PS50893">
    <property type="entry name" value="ABC_TRANSPORTER_2"/>
    <property type="match status" value="2"/>
</dbReference>
<feature type="transmembrane region" description="Helical" evidence="9">
    <location>
        <begin position="209"/>
        <end position="228"/>
    </location>
</feature>
<sequence length="1260" mass="143127">MDHGNSQPSKDKFNPRETASIFSIITFFYSIPLLKKGKKKDIEEKDIYRVIPEFQAQALGDKLESNWRQEKKNNKNASIIKCLVKTFGLTYLLFAIVQLICSTAIILFTPAVLSKFVVYFAFHETSLTKKDAYFYGASVIGLNLFNIFYTNNLQQLVIEYAIKVRTAICSLIYRKALKINPAAFPDSSIGKIVTLMSKDVFAIDSGLSYLKDMIIGFLQLAVVSYILYNKVGVSALPAMGFILIVLPLQMLVGKFTTKARIKAAKKTDERFRLLQETLGSIKIIKMYAWETYFVKFIHKARLKETTKIKIVYYLKALIVILGATTINIAFYILLLFYIARGYSIEAETVYYVQTCLGAIKISISLLIPLGITQTSDMLASLKRIQWFLDTEEIRNSQEITNQPPSLRLNKVKVVINRNEVLKSVSLNIDSGLLLITGNVGSGKSALLKTILGEYPVSSGEITVNGTLSFATEDPWLFPSTIRQNILFGQPYDEERYLEVLNVCALTYDMNKLEKHDQTIVGDKGFNLSKGQQARIALARAVYRDSDVYLLDDCLSPLDNHVNKHIFNHCIKGFLKNKICLLVTNNINNVKTVSNNNILYIENGSTLTLEEQRDALDKRITYFIDEDDPNMKAYSRISKFLDKTETIEEKFEETDALLESKDYGQLDNIYHEEKKEGKVLWSNYVRYYRFLGGALVVVYLFTVFMISQFCLSYSEKIISLWVNMEPSITKLEAQNETNTAEYQKYLSQRNKYLQLYSIFVGSAIILLFVRSYSVLLFCVNAARKLHKEMIKSMLRAYMYFFDDHFIGNIINRLSKDFSVLDEQMPYLWFDCCRIIFSIGGAILLVASVNWIFFIPAAILLAQLYYVRGFYLPTGRSLRRLEAATRSPIIGYLNSTLEGLPVVRAAQQQHTLREEFDRHQDLFTSAYYMTQSTMRFFTFCLDIFGSMFMSGLILYFLIFSEGVTAGEVGLAISQSLVLSQLLQYAIRQVTEVENTMTSVERVLEYSDVQVEPQDGQVLTDWPTSGTIEYNNVSLTYKSDGNPVLKNINLKIEGGHKIGIVGRTGAGKSSIISTIFRLYNYEGKIIIDNVNIANLSLDCLRSKIAIIPQDPILFSGTIRTNIDPFDKYSDSDIWSALEKVHMKSLITNLNQEINDLSASYSSGQKQLLCLARALIQNNKIIVLDEATANLDPETEQLLQKTIEETLRNCTVITIAHRLHSVMNCDTVLVLDAGTIVENDKPALLLKNRNGFLSRMVHEETFAN</sequence>
<dbReference type="Proteomes" id="UP001566132">
    <property type="component" value="Unassembled WGS sequence"/>
</dbReference>
<dbReference type="InterPro" id="IPR003593">
    <property type="entry name" value="AAA+_ATPase"/>
</dbReference>
<dbReference type="SMART" id="SM00382">
    <property type="entry name" value="AAA"/>
    <property type="match status" value="2"/>
</dbReference>
<feature type="domain" description="ABC transporter" evidence="10">
    <location>
        <begin position="1025"/>
        <end position="1254"/>
    </location>
</feature>
<evidence type="ECO:0000259" key="11">
    <source>
        <dbReference type="PROSITE" id="PS50929"/>
    </source>
</evidence>
<feature type="transmembrane region" description="Helical" evidence="9">
    <location>
        <begin position="754"/>
        <end position="781"/>
    </location>
</feature>
<feature type="domain" description="ABC transmembrane type-1" evidence="11">
    <location>
        <begin position="689"/>
        <end position="992"/>
    </location>
</feature>
<keyword evidence="5" id="KW-0547">Nucleotide-binding</keyword>
<proteinExistence type="predicted"/>
<dbReference type="Pfam" id="PF00664">
    <property type="entry name" value="ABC_membrane"/>
    <property type="match status" value="2"/>
</dbReference>
<keyword evidence="6" id="KW-0067">ATP-binding</keyword>
<evidence type="ECO:0000256" key="7">
    <source>
        <dbReference type="ARBA" id="ARBA00022989"/>
    </source>
</evidence>
<feature type="transmembrane region" description="Helical" evidence="9">
    <location>
        <begin position="689"/>
        <end position="713"/>
    </location>
</feature>
<dbReference type="InterPro" id="IPR011527">
    <property type="entry name" value="ABC1_TM_dom"/>
</dbReference>
<evidence type="ECO:0000259" key="10">
    <source>
        <dbReference type="PROSITE" id="PS50893"/>
    </source>
</evidence>
<keyword evidence="7 9" id="KW-1133">Transmembrane helix</keyword>
<gene>
    <name evidence="12" type="ORF">ABEB36_002717</name>
</gene>
<evidence type="ECO:0000256" key="1">
    <source>
        <dbReference type="ARBA" id="ARBA00004141"/>
    </source>
</evidence>
<evidence type="ECO:0000256" key="6">
    <source>
        <dbReference type="ARBA" id="ARBA00022840"/>
    </source>
</evidence>
<dbReference type="PANTHER" id="PTHR24223:SF448">
    <property type="entry name" value="FI20146P1-RELATED"/>
    <property type="match status" value="1"/>
</dbReference>
<keyword evidence="2" id="KW-0813">Transport</keyword>